<dbReference type="NCBIfam" id="TIGR00079">
    <property type="entry name" value="pept_deformyl"/>
    <property type="match status" value="1"/>
</dbReference>
<name>A0A3D9HVN9_9PROT</name>
<dbReference type="InterPro" id="IPR036821">
    <property type="entry name" value="Peptide_deformylase_sf"/>
</dbReference>
<keyword evidence="4" id="KW-1185">Reference proteome</keyword>
<reference evidence="3 4" key="1">
    <citation type="submission" date="2018-07" db="EMBL/GenBank/DDBJ databases">
        <title>Genomic Encyclopedia of Type Strains, Phase III (KMG-III): the genomes of soil and plant-associated and newly described type strains.</title>
        <authorList>
            <person name="Whitman W."/>
        </authorList>
    </citation>
    <scope>NUCLEOTIDE SEQUENCE [LARGE SCALE GENOMIC DNA]</scope>
    <source>
        <strain evidence="3 4">CECT 8488</strain>
    </source>
</reference>
<dbReference type="Pfam" id="PF01327">
    <property type="entry name" value="Pep_deformylase"/>
    <property type="match status" value="1"/>
</dbReference>
<dbReference type="HAMAP" id="MF_00163">
    <property type="entry name" value="Pep_deformylase"/>
    <property type="match status" value="1"/>
</dbReference>
<dbReference type="EMBL" id="QRDW01000001">
    <property type="protein sequence ID" value="RED53475.1"/>
    <property type="molecule type" value="Genomic_DNA"/>
</dbReference>
<dbReference type="InterPro" id="IPR023635">
    <property type="entry name" value="Peptide_deformylase"/>
</dbReference>
<sequence>MPLELVLGPDPIFRKKAETVTLFDEELGKTAQAMLEALYREQGLGLGANMLGLLQRIIVVDLQEGGTKAPMILVNPAVTEKSAETQTFTEASLSFPGLSAEITRPRSVTVTFQDINGESHSISADGWLATILQHEIDYLDGILYFDYLSATKRNMLLRKAKKLKKSG</sequence>
<dbReference type="Proteomes" id="UP000256845">
    <property type="component" value="Unassembled WGS sequence"/>
</dbReference>
<dbReference type="NCBIfam" id="NF001159">
    <property type="entry name" value="PRK00150.1-3"/>
    <property type="match status" value="1"/>
</dbReference>
<dbReference type="CDD" id="cd00487">
    <property type="entry name" value="Pep_deformylase"/>
    <property type="match status" value="1"/>
</dbReference>
<gene>
    <name evidence="3" type="ORF">DFP90_101264</name>
</gene>
<comment type="caution">
    <text evidence="3">The sequence shown here is derived from an EMBL/GenBank/DDBJ whole genome shotgun (WGS) entry which is preliminary data.</text>
</comment>
<evidence type="ECO:0000313" key="4">
    <source>
        <dbReference type="Proteomes" id="UP000256845"/>
    </source>
</evidence>
<proteinExistence type="inferred from homology"/>
<dbReference type="PIRSF" id="PIRSF004749">
    <property type="entry name" value="Pep_def"/>
    <property type="match status" value="1"/>
</dbReference>
<organism evidence="3 4">
    <name type="scientific">Aestuariispira insulae</name>
    <dbReference type="NCBI Taxonomy" id="1461337"/>
    <lineage>
        <taxon>Bacteria</taxon>
        <taxon>Pseudomonadati</taxon>
        <taxon>Pseudomonadota</taxon>
        <taxon>Alphaproteobacteria</taxon>
        <taxon>Rhodospirillales</taxon>
        <taxon>Kiloniellaceae</taxon>
        <taxon>Aestuariispira</taxon>
    </lineage>
</organism>
<dbReference type="RefSeq" id="WP_115934612.1">
    <property type="nucleotide sequence ID" value="NZ_QRDW01000001.1"/>
</dbReference>
<dbReference type="PRINTS" id="PR01576">
    <property type="entry name" value="PDEFORMYLASE"/>
</dbReference>
<dbReference type="GO" id="GO:0042586">
    <property type="term" value="F:peptide deformylase activity"/>
    <property type="evidence" value="ECO:0007669"/>
    <property type="project" value="InterPro"/>
</dbReference>
<feature type="active site" evidence="2">
    <location>
        <position position="135"/>
    </location>
</feature>
<dbReference type="PANTHER" id="PTHR10458:SF22">
    <property type="entry name" value="PEPTIDE DEFORMYLASE"/>
    <property type="match status" value="1"/>
</dbReference>
<comment type="caution">
    <text evidence="2">Lacks conserved residue(s) required for the propagation of feature annotation.</text>
</comment>
<evidence type="ECO:0000256" key="1">
    <source>
        <dbReference type="ARBA" id="ARBA00010759"/>
    </source>
</evidence>
<dbReference type="PANTHER" id="PTHR10458">
    <property type="entry name" value="PEPTIDE DEFORMYLASE"/>
    <property type="match status" value="1"/>
</dbReference>
<protein>
    <recommendedName>
        <fullName evidence="2">Peptide deformylase-like</fullName>
    </recommendedName>
    <alternativeName>
        <fullName evidence="2">Polypeptide deformylase-like</fullName>
    </alternativeName>
</protein>
<accession>A0A3D9HVN9</accession>
<dbReference type="Gene3D" id="3.90.45.10">
    <property type="entry name" value="Peptide deformylase"/>
    <property type="match status" value="1"/>
</dbReference>
<evidence type="ECO:0000313" key="3">
    <source>
        <dbReference type="EMBL" id="RED53475.1"/>
    </source>
</evidence>
<dbReference type="SUPFAM" id="SSF56420">
    <property type="entry name" value="Peptide deformylase"/>
    <property type="match status" value="1"/>
</dbReference>
<dbReference type="AlphaFoldDB" id="A0A3D9HVN9"/>
<evidence type="ECO:0000256" key="2">
    <source>
        <dbReference type="HAMAP-Rule" id="MF_00163"/>
    </source>
</evidence>
<dbReference type="OrthoDB" id="9804313at2"/>
<comment type="similarity">
    <text evidence="1 2">Belongs to the polypeptide deformylase family.</text>
</comment>